<accession>A0ABT3L4P0</accession>
<dbReference type="RefSeq" id="WP_265263902.1">
    <property type="nucleotide sequence ID" value="NZ_JAIHOM010000029.1"/>
</dbReference>
<evidence type="ECO:0000259" key="1">
    <source>
        <dbReference type="SMART" id="SM00460"/>
    </source>
</evidence>
<dbReference type="PANTHER" id="PTHR33490">
    <property type="entry name" value="BLR5614 PROTEIN-RELATED"/>
    <property type="match status" value="1"/>
</dbReference>
<dbReference type="Gene3D" id="2.60.40.2250">
    <property type="match status" value="1"/>
</dbReference>
<dbReference type="SUPFAM" id="SSF54001">
    <property type="entry name" value="Cysteine proteinases"/>
    <property type="match status" value="1"/>
</dbReference>
<dbReference type="InterPro" id="IPR038765">
    <property type="entry name" value="Papain-like_cys_pep_sf"/>
</dbReference>
<dbReference type="Gene3D" id="3.10.620.30">
    <property type="match status" value="1"/>
</dbReference>
<dbReference type="PANTHER" id="PTHR33490:SF12">
    <property type="entry name" value="BLL5557 PROTEIN"/>
    <property type="match status" value="1"/>
</dbReference>
<sequence>MKFNLGCQLNYNIASDSTLIFNVAVCNNRFQNILQEDLQITSHVKVDKYTSSDLENRYIRVNCGPGKLQLSYQATVELKHFEESPHNIPEVPPAKLPLNVLPYLYPSRYCESDRLIRFAQTEFGHLVPDYSRVTAMCNWIYENVTYLSGSTNAHTSAFNTVTERAGVCRDFAHLGIALCRALNIPARFVTGYAYDLKPPDFHAYFEAYLGTRWYLFDATRLVPRTGLIRIGTGRDAADVAFATIFGSVVMEQMNLFVDCISVGESPRYTDQAIAFLA</sequence>
<evidence type="ECO:0000313" key="2">
    <source>
        <dbReference type="EMBL" id="MCW6036162.1"/>
    </source>
</evidence>
<keyword evidence="3" id="KW-1185">Reference proteome</keyword>
<dbReference type="Pfam" id="PF01841">
    <property type="entry name" value="Transglut_core"/>
    <property type="match status" value="1"/>
</dbReference>
<dbReference type="InterPro" id="IPR002931">
    <property type="entry name" value="Transglutaminase-like"/>
</dbReference>
<evidence type="ECO:0000313" key="3">
    <source>
        <dbReference type="Proteomes" id="UP001526426"/>
    </source>
</evidence>
<dbReference type="Proteomes" id="UP001526426">
    <property type="component" value="Unassembled WGS sequence"/>
</dbReference>
<dbReference type="SMART" id="SM00460">
    <property type="entry name" value="TGc"/>
    <property type="match status" value="1"/>
</dbReference>
<dbReference type="Pfam" id="PF21295">
    <property type="entry name" value="Bact_transglu_N_2"/>
    <property type="match status" value="1"/>
</dbReference>
<dbReference type="EMBL" id="JAIHOM010000029">
    <property type="protein sequence ID" value="MCW6036162.1"/>
    <property type="molecule type" value="Genomic_DNA"/>
</dbReference>
<dbReference type="InterPro" id="IPR048930">
    <property type="entry name" value="Bact_transglu_N_2"/>
</dbReference>
<proteinExistence type="predicted"/>
<protein>
    <submittedName>
        <fullName evidence="2">Transglutaminase family protein</fullName>
    </submittedName>
</protein>
<feature type="domain" description="Transglutaminase-like" evidence="1">
    <location>
        <begin position="160"/>
        <end position="220"/>
    </location>
</feature>
<organism evidence="2 3">
    <name type="scientific">Spirulina subsalsa FACHB-351</name>
    <dbReference type="NCBI Taxonomy" id="234711"/>
    <lineage>
        <taxon>Bacteria</taxon>
        <taxon>Bacillati</taxon>
        <taxon>Cyanobacteriota</taxon>
        <taxon>Cyanophyceae</taxon>
        <taxon>Spirulinales</taxon>
        <taxon>Spirulinaceae</taxon>
        <taxon>Spirulina</taxon>
    </lineage>
</organism>
<comment type="caution">
    <text evidence="2">The sequence shown here is derived from an EMBL/GenBank/DDBJ whole genome shotgun (WGS) entry which is preliminary data.</text>
</comment>
<name>A0ABT3L4P0_9CYAN</name>
<gene>
    <name evidence="2" type="ORF">K4A83_07735</name>
</gene>
<reference evidence="2 3" key="1">
    <citation type="submission" date="2021-08" db="EMBL/GenBank/DDBJ databases">
        <title>Draft genome sequence of Spirulina subsalsa with high tolerance to salinity and hype-accumulation of phycocyanin.</title>
        <authorList>
            <person name="Pei H."/>
            <person name="Jiang L."/>
        </authorList>
    </citation>
    <scope>NUCLEOTIDE SEQUENCE [LARGE SCALE GENOMIC DNA]</scope>
    <source>
        <strain evidence="2 3">FACHB-351</strain>
    </source>
</reference>